<feature type="transmembrane region" description="Helical" evidence="1">
    <location>
        <begin position="93"/>
        <end position="122"/>
    </location>
</feature>
<evidence type="ECO:0000313" key="2">
    <source>
        <dbReference type="EMBL" id="KAK6587605.1"/>
    </source>
</evidence>
<keyword evidence="3" id="KW-1185">Reference proteome</keyword>
<keyword evidence="1" id="KW-1133">Transmembrane helix</keyword>
<dbReference type="EMBL" id="JAWDEY010000037">
    <property type="protein sequence ID" value="KAK6587605.1"/>
    <property type="molecule type" value="Genomic_DNA"/>
</dbReference>
<protein>
    <submittedName>
        <fullName evidence="2">Uncharacterized protein</fullName>
    </submittedName>
</protein>
<reference evidence="2 3" key="1">
    <citation type="submission" date="2023-10" db="EMBL/GenBank/DDBJ databases">
        <title>Comparative genomics analysis reveals potential genetic determinants of host preference in Cryptosporidium xiaoi.</title>
        <authorList>
            <person name="Xiao L."/>
            <person name="Li J."/>
        </authorList>
    </citation>
    <scope>NUCLEOTIDE SEQUENCE [LARGE SCALE GENOMIC DNA]</scope>
    <source>
        <strain evidence="2 3">52996</strain>
    </source>
</reference>
<evidence type="ECO:0000256" key="1">
    <source>
        <dbReference type="SAM" id="Phobius"/>
    </source>
</evidence>
<feature type="transmembrane region" description="Helical" evidence="1">
    <location>
        <begin position="134"/>
        <end position="155"/>
    </location>
</feature>
<feature type="transmembrane region" description="Helical" evidence="1">
    <location>
        <begin position="27"/>
        <end position="49"/>
    </location>
</feature>
<evidence type="ECO:0000313" key="3">
    <source>
        <dbReference type="Proteomes" id="UP001311799"/>
    </source>
</evidence>
<proteinExistence type="predicted"/>
<name>A0AAV9XTT6_9CRYT</name>
<dbReference type="Proteomes" id="UP001311799">
    <property type="component" value="Unassembled WGS sequence"/>
</dbReference>
<dbReference type="AlphaFoldDB" id="A0AAV9XTT6"/>
<sequence>MVLGKRKVFGGSPAPLLTNTEQFTCQIASIIHIITSFISLICLIIPIFIANTCSDFYSVWFTQVVIWIDFILIFVFMYLGLMPNGTEREFVRYIGIAVVTLSIQCVILAFGLVVFISILFFLLKGEDECKRESIVYITLTGINLLHSIITTIMSVKLLLTLFTSLANQYKTNENIS</sequence>
<organism evidence="2 3">
    <name type="scientific">Cryptosporidium xiaoi</name>
    <dbReference type="NCBI Taxonomy" id="659607"/>
    <lineage>
        <taxon>Eukaryota</taxon>
        <taxon>Sar</taxon>
        <taxon>Alveolata</taxon>
        <taxon>Apicomplexa</taxon>
        <taxon>Conoidasida</taxon>
        <taxon>Coccidia</taxon>
        <taxon>Eucoccidiorida</taxon>
        <taxon>Eimeriorina</taxon>
        <taxon>Cryptosporidiidae</taxon>
        <taxon>Cryptosporidium</taxon>
    </lineage>
</organism>
<accession>A0AAV9XTT6</accession>
<comment type="caution">
    <text evidence="2">The sequence shown here is derived from an EMBL/GenBank/DDBJ whole genome shotgun (WGS) entry which is preliminary data.</text>
</comment>
<keyword evidence="1" id="KW-0472">Membrane</keyword>
<gene>
    <name evidence="2" type="ORF">RS030_91502</name>
</gene>
<keyword evidence="1" id="KW-0812">Transmembrane</keyword>
<feature type="transmembrane region" description="Helical" evidence="1">
    <location>
        <begin position="56"/>
        <end position="81"/>
    </location>
</feature>